<evidence type="ECO:0000259" key="10">
    <source>
        <dbReference type="Pfam" id="PF11904"/>
    </source>
</evidence>
<evidence type="ECO:0000256" key="1">
    <source>
        <dbReference type="ARBA" id="ARBA00004586"/>
    </source>
</evidence>
<name>A0A1Y1VEF8_9FUNG</name>
<evidence type="ECO:0000313" key="11">
    <source>
        <dbReference type="EMBL" id="ORX53909.1"/>
    </source>
</evidence>
<evidence type="ECO:0000256" key="8">
    <source>
        <dbReference type="PROSITE-ProRule" id="PRU00023"/>
    </source>
</evidence>
<dbReference type="InterPro" id="IPR036770">
    <property type="entry name" value="Ankyrin_rpt-contain_sf"/>
</dbReference>
<comment type="caution">
    <text evidence="11">The sequence shown here is derived from an EMBL/GenBank/DDBJ whole genome shotgun (WGS) entry which is preliminary data.</text>
</comment>
<dbReference type="InterPro" id="IPR002110">
    <property type="entry name" value="Ankyrin_rpt"/>
</dbReference>
<evidence type="ECO:0000256" key="3">
    <source>
        <dbReference type="ARBA" id="ARBA00022824"/>
    </source>
</evidence>
<keyword evidence="4 8" id="KW-0040">ANK repeat</keyword>
<organism evidence="11 12">
    <name type="scientific">Piromyces finnis</name>
    <dbReference type="NCBI Taxonomy" id="1754191"/>
    <lineage>
        <taxon>Eukaryota</taxon>
        <taxon>Fungi</taxon>
        <taxon>Fungi incertae sedis</taxon>
        <taxon>Chytridiomycota</taxon>
        <taxon>Chytridiomycota incertae sedis</taxon>
        <taxon>Neocallimastigomycetes</taxon>
        <taxon>Neocallimastigales</taxon>
        <taxon>Neocallimastigaceae</taxon>
        <taxon>Piromyces</taxon>
    </lineage>
</organism>
<comment type="subcellular location">
    <subcellularLocation>
        <location evidence="1">Endoplasmic reticulum membrane</location>
    </subcellularLocation>
</comment>
<feature type="region of interest" description="Disordered" evidence="9">
    <location>
        <begin position="303"/>
        <end position="388"/>
    </location>
</feature>
<keyword evidence="2" id="KW-0677">Repeat</keyword>
<reference evidence="11 12" key="1">
    <citation type="submission" date="2016-08" db="EMBL/GenBank/DDBJ databases">
        <title>Genomes of anaerobic fungi encode conserved fungal cellulosomes for biomass hydrolysis.</title>
        <authorList>
            <consortium name="DOE Joint Genome Institute"/>
            <person name="Haitjema C.H."/>
            <person name="Gilmore S.P."/>
            <person name="Henske J.K."/>
            <person name="Solomon K.V."/>
            <person name="De Groot R."/>
            <person name="Kuo A."/>
            <person name="Mondo S.J."/>
            <person name="Salamov A.A."/>
            <person name="Labutti K."/>
            <person name="Zhao Z."/>
            <person name="Chiniquy J."/>
            <person name="Barry K."/>
            <person name="Brewer H.M."/>
            <person name="Purvine S.O."/>
            <person name="Wright A.T."/>
            <person name="Boxma B."/>
            <person name="Van Alen T."/>
            <person name="Hackstein J.H."/>
            <person name="Baker S.E."/>
            <person name="Grigoriev I.V."/>
            <person name="O'Malley M.A."/>
        </authorList>
    </citation>
    <scope>NUCLEOTIDE SEQUENCE [LARGE SCALE GENOMIC DNA]</scope>
    <source>
        <strain evidence="12">finn</strain>
    </source>
</reference>
<dbReference type="SMART" id="SM00248">
    <property type="entry name" value="ANK"/>
    <property type="match status" value="1"/>
</dbReference>
<keyword evidence="12" id="KW-1185">Reference proteome</keyword>
<dbReference type="PANTHER" id="PTHR12447">
    <property type="entry name" value="ANKYRIN REPEAT DOMAIN-CONTAINING PROTEIN 13"/>
    <property type="match status" value="1"/>
</dbReference>
<keyword evidence="5" id="KW-0472">Membrane</keyword>
<dbReference type="PROSITE" id="PS50297">
    <property type="entry name" value="ANK_REP_REGION"/>
    <property type="match status" value="1"/>
</dbReference>
<evidence type="ECO:0000256" key="5">
    <source>
        <dbReference type="ARBA" id="ARBA00023136"/>
    </source>
</evidence>
<dbReference type="AlphaFoldDB" id="A0A1Y1VEF8"/>
<dbReference type="SUPFAM" id="SSF48403">
    <property type="entry name" value="Ankyrin repeat"/>
    <property type="match status" value="1"/>
</dbReference>
<dbReference type="Pfam" id="PF11904">
    <property type="entry name" value="ANKRD13_C"/>
    <property type="match status" value="1"/>
</dbReference>
<evidence type="ECO:0000256" key="4">
    <source>
        <dbReference type="ARBA" id="ARBA00023043"/>
    </source>
</evidence>
<dbReference type="Gene3D" id="1.25.40.20">
    <property type="entry name" value="Ankyrin repeat-containing domain"/>
    <property type="match status" value="1"/>
</dbReference>
<feature type="repeat" description="ANK" evidence="8">
    <location>
        <begin position="40"/>
        <end position="72"/>
    </location>
</feature>
<evidence type="ECO:0000313" key="12">
    <source>
        <dbReference type="Proteomes" id="UP000193719"/>
    </source>
</evidence>
<dbReference type="Proteomes" id="UP000193719">
    <property type="component" value="Unassembled WGS sequence"/>
</dbReference>
<dbReference type="InterPro" id="IPR055285">
    <property type="entry name" value="ANKRD13_C"/>
</dbReference>
<dbReference type="InterPro" id="IPR021832">
    <property type="entry name" value="ANKRD13"/>
</dbReference>
<feature type="compositionally biased region" description="Low complexity" evidence="9">
    <location>
        <begin position="312"/>
        <end position="322"/>
    </location>
</feature>
<sequence length="604" mass="70049">MTVLETYPIHRCIYRNDAVSLRELLMDKKVKERINENDNHGNSPLHLALMLNRFSCISILLQNGSDIFCRNSFGWSALNESSLLGNADLIETMTFYKWKNVIEKITGPGGLMEEWNKTTPNLYVKYKGKIRTTIPLLQKLGYKDIEQFYKKGNSVRLDFTIGGFDMSGIPKVIRGNMSFILKFDESSGIYKVFIIDHNEKKYQEFYPNIPRWYLDNSIRSKLSASKLYKFKLDLSQFTFKEKKGGLLKKSTKTFQLENGKSYKCTQYKAKKANIFIKKRNDEAKIGESESIIKTKYIKGDSNKNPFAKYIKNENNGSSSSTESIHRKNTEASNSDDDSDSDSSNSDNETNISDDENESTIKSLPLQDNKESNNIVESKKTDDDNTVTYTVNRNGETKTYEKKTELEDTLDWEQAYCDKYYQDNNAVVHNILNTNDDEKTKRLNHMDIVKLNLKKITEEEYFDSNSTLPLHMGRIMNVVEERKAYKHKIKLWMAKESSNFPIAAIDLKPVLELFMMLLFDQVKSQEDCSDMEKMAYKFITQDIIEKSQNKHSFPVKISVPLYQSIAFQLTTLDCSKDVNMLPDELFEIPKDYKNDNVFFKIINRQ</sequence>
<evidence type="ECO:0000256" key="9">
    <source>
        <dbReference type="SAM" id="MobiDB-lite"/>
    </source>
</evidence>
<keyword evidence="3" id="KW-0256">Endoplasmic reticulum</keyword>
<feature type="domain" description="Ankyrin repeat" evidence="10">
    <location>
        <begin position="156"/>
        <end position="565"/>
    </location>
</feature>
<comment type="function">
    <text evidence="7">Acts as a molecular chaperone for G protein-coupled receptors, regulating their biogenesis and exit from the ER.</text>
</comment>
<dbReference type="PROSITE" id="PS50088">
    <property type="entry name" value="ANK_REPEAT"/>
    <property type="match status" value="1"/>
</dbReference>
<accession>A0A1Y1VEF8</accession>
<dbReference type="EMBL" id="MCFH01000012">
    <property type="protein sequence ID" value="ORX53909.1"/>
    <property type="molecule type" value="Genomic_DNA"/>
</dbReference>
<proteinExistence type="predicted"/>
<keyword evidence="6" id="KW-0143">Chaperone</keyword>
<reference evidence="11 12" key="2">
    <citation type="submission" date="2016-08" db="EMBL/GenBank/DDBJ databases">
        <title>Pervasive Adenine N6-methylation of Active Genes in Fungi.</title>
        <authorList>
            <consortium name="DOE Joint Genome Institute"/>
            <person name="Mondo S.J."/>
            <person name="Dannebaum R.O."/>
            <person name="Kuo R.C."/>
            <person name="Labutti K."/>
            <person name="Haridas S."/>
            <person name="Kuo A."/>
            <person name="Salamov A."/>
            <person name="Ahrendt S.R."/>
            <person name="Lipzen A."/>
            <person name="Sullivan W."/>
            <person name="Andreopoulos W.B."/>
            <person name="Clum A."/>
            <person name="Lindquist E."/>
            <person name="Daum C."/>
            <person name="Ramamoorthy G.K."/>
            <person name="Gryganskyi A."/>
            <person name="Culley D."/>
            <person name="Magnuson J.K."/>
            <person name="James T.Y."/>
            <person name="O'Malley M.A."/>
            <person name="Stajich J.E."/>
            <person name="Spatafora J.W."/>
            <person name="Visel A."/>
            <person name="Grigoriev I.V."/>
        </authorList>
    </citation>
    <scope>NUCLEOTIDE SEQUENCE [LARGE SCALE GENOMIC DNA]</scope>
    <source>
        <strain evidence="12">finn</strain>
    </source>
</reference>
<feature type="compositionally biased region" description="Low complexity" evidence="9">
    <location>
        <begin position="341"/>
        <end position="350"/>
    </location>
</feature>
<dbReference type="GO" id="GO:0005789">
    <property type="term" value="C:endoplasmic reticulum membrane"/>
    <property type="evidence" value="ECO:0007669"/>
    <property type="project" value="UniProtKB-SubCell"/>
</dbReference>
<dbReference type="PANTHER" id="PTHR12447:SF25">
    <property type="entry name" value="ANKYRIN REPEAT DOMAIN-CONTAINING PROTEIN 13C"/>
    <property type="match status" value="1"/>
</dbReference>
<evidence type="ECO:0000256" key="2">
    <source>
        <dbReference type="ARBA" id="ARBA00022737"/>
    </source>
</evidence>
<evidence type="ECO:0000256" key="7">
    <source>
        <dbReference type="ARBA" id="ARBA00037107"/>
    </source>
</evidence>
<gene>
    <name evidence="11" type="ORF">BCR36DRAFT_323355</name>
</gene>
<dbReference type="Pfam" id="PF12796">
    <property type="entry name" value="Ank_2"/>
    <property type="match status" value="1"/>
</dbReference>
<protein>
    <recommendedName>
        <fullName evidence="10">Ankyrin repeat domain-containing protein</fullName>
    </recommendedName>
</protein>
<dbReference type="OrthoDB" id="1585644at2759"/>
<evidence type="ECO:0000256" key="6">
    <source>
        <dbReference type="ARBA" id="ARBA00023186"/>
    </source>
</evidence>